<evidence type="ECO:0000256" key="4">
    <source>
        <dbReference type="ARBA" id="ARBA00022763"/>
    </source>
</evidence>
<keyword evidence="5" id="KW-0234">DNA repair</keyword>
<dbReference type="Gene3D" id="1.10.10.10">
    <property type="entry name" value="Winged helix-like DNA-binding domain superfamily/Winged helix DNA-binding domain"/>
    <property type="match status" value="1"/>
</dbReference>
<keyword evidence="3" id="KW-0808">Transferase</keyword>
<keyword evidence="4" id="KW-0227">DNA damage</keyword>
<gene>
    <name evidence="8" type="ORF">DSO08_05950</name>
</gene>
<dbReference type="PROSITE" id="PS00374">
    <property type="entry name" value="MGMT"/>
    <property type="match status" value="1"/>
</dbReference>
<sequence length="101" mass="10964">MTTMIPKGRVATYRSIAAALGKPNAQRAVGNALARNPFPVIIPCHRVIRSDLSLGGYSGAHGKKIKEILLIREGVKIQNGKVMEKFLLASDMLSYRSSLCP</sequence>
<dbReference type="GO" id="GO:0003908">
    <property type="term" value="F:methylated-DNA-[protein]-cysteine S-methyltransferase activity"/>
    <property type="evidence" value="ECO:0007669"/>
    <property type="project" value="UniProtKB-EC"/>
</dbReference>
<evidence type="ECO:0000259" key="7">
    <source>
        <dbReference type="Pfam" id="PF01035"/>
    </source>
</evidence>
<dbReference type="EMBL" id="QNVH01000079">
    <property type="protein sequence ID" value="TDA37311.1"/>
    <property type="molecule type" value="Genomic_DNA"/>
</dbReference>
<dbReference type="InterPro" id="IPR036388">
    <property type="entry name" value="WH-like_DNA-bd_sf"/>
</dbReference>
<evidence type="ECO:0000313" key="8">
    <source>
        <dbReference type="EMBL" id="TDA37311.1"/>
    </source>
</evidence>
<evidence type="ECO:0000256" key="5">
    <source>
        <dbReference type="ARBA" id="ARBA00023204"/>
    </source>
</evidence>
<dbReference type="InterPro" id="IPR036217">
    <property type="entry name" value="MethylDNA_cys_MeTrfase_DNAb"/>
</dbReference>
<evidence type="ECO:0000256" key="3">
    <source>
        <dbReference type="ARBA" id="ARBA00022679"/>
    </source>
</evidence>
<proteinExistence type="predicted"/>
<dbReference type="CDD" id="cd06445">
    <property type="entry name" value="ATase"/>
    <property type="match status" value="1"/>
</dbReference>
<organism evidence="8 9">
    <name type="scientific">Thermoproteota archaeon</name>
    <dbReference type="NCBI Taxonomy" id="2056631"/>
    <lineage>
        <taxon>Archaea</taxon>
        <taxon>Thermoproteota</taxon>
    </lineage>
</organism>
<evidence type="ECO:0000256" key="2">
    <source>
        <dbReference type="ARBA" id="ARBA00022603"/>
    </source>
</evidence>
<evidence type="ECO:0000313" key="9">
    <source>
        <dbReference type="Proteomes" id="UP000315399"/>
    </source>
</evidence>
<dbReference type="InterPro" id="IPR014048">
    <property type="entry name" value="MethylDNA_cys_MeTrfase_DNA-bd"/>
</dbReference>
<dbReference type="InterPro" id="IPR001497">
    <property type="entry name" value="MethylDNA_cys_MeTrfase_AS"/>
</dbReference>
<dbReference type="PANTHER" id="PTHR10815">
    <property type="entry name" value="METHYLATED-DNA--PROTEIN-CYSTEINE METHYLTRANSFERASE"/>
    <property type="match status" value="1"/>
</dbReference>
<dbReference type="PANTHER" id="PTHR10815:SF13">
    <property type="entry name" value="METHYLATED-DNA--PROTEIN-CYSTEINE METHYLTRANSFERASE"/>
    <property type="match status" value="1"/>
</dbReference>
<dbReference type="AlphaFoldDB" id="A0A523B8T8"/>
<dbReference type="GO" id="GO:0032259">
    <property type="term" value="P:methylation"/>
    <property type="evidence" value="ECO:0007669"/>
    <property type="project" value="UniProtKB-KW"/>
</dbReference>
<dbReference type="SUPFAM" id="SSF46767">
    <property type="entry name" value="Methylated DNA-protein cysteine methyltransferase, C-terminal domain"/>
    <property type="match status" value="1"/>
</dbReference>
<comment type="caution">
    <text evidence="8">The sequence shown here is derived from an EMBL/GenBank/DDBJ whole genome shotgun (WGS) entry which is preliminary data.</text>
</comment>
<name>A0A523B8T8_9CREN</name>
<comment type="catalytic activity">
    <reaction evidence="1">
        <text>a 4-O-methyl-thymidine in DNA + L-cysteinyl-[protein] = a thymidine in DNA + S-methyl-L-cysteinyl-[protein]</text>
        <dbReference type="Rhea" id="RHEA:53428"/>
        <dbReference type="Rhea" id="RHEA-COMP:10131"/>
        <dbReference type="Rhea" id="RHEA-COMP:10132"/>
        <dbReference type="Rhea" id="RHEA-COMP:13555"/>
        <dbReference type="Rhea" id="RHEA-COMP:13556"/>
        <dbReference type="ChEBI" id="CHEBI:29950"/>
        <dbReference type="ChEBI" id="CHEBI:82612"/>
        <dbReference type="ChEBI" id="CHEBI:137386"/>
        <dbReference type="ChEBI" id="CHEBI:137387"/>
        <dbReference type="EC" id="2.1.1.63"/>
    </reaction>
</comment>
<protein>
    <submittedName>
        <fullName evidence="8">Cysteine methyltransferase</fullName>
    </submittedName>
</protein>
<feature type="domain" description="Methylated-DNA-[protein]-cysteine S-methyltransferase DNA binding" evidence="7">
    <location>
        <begin position="4"/>
        <end position="75"/>
    </location>
</feature>
<dbReference type="Pfam" id="PF01035">
    <property type="entry name" value="DNA_binding_1"/>
    <property type="match status" value="1"/>
</dbReference>
<dbReference type="GO" id="GO:0006281">
    <property type="term" value="P:DNA repair"/>
    <property type="evidence" value="ECO:0007669"/>
    <property type="project" value="UniProtKB-KW"/>
</dbReference>
<evidence type="ECO:0000256" key="1">
    <source>
        <dbReference type="ARBA" id="ARBA00001286"/>
    </source>
</evidence>
<comment type="catalytic activity">
    <reaction evidence="6">
        <text>a 6-O-methyl-2'-deoxyguanosine in DNA + L-cysteinyl-[protein] = S-methyl-L-cysteinyl-[protein] + a 2'-deoxyguanosine in DNA</text>
        <dbReference type="Rhea" id="RHEA:24000"/>
        <dbReference type="Rhea" id="RHEA-COMP:10131"/>
        <dbReference type="Rhea" id="RHEA-COMP:10132"/>
        <dbReference type="Rhea" id="RHEA-COMP:11367"/>
        <dbReference type="Rhea" id="RHEA-COMP:11368"/>
        <dbReference type="ChEBI" id="CHEBI:29950"/>
        <dbReference type="ChEBI" id="CHEBI:82612"/>
        <dbReference type="ChEBI" id="CHEBI:85445"/>
        <dbReference type="ChEBI" id="CHEBI:85448"/>
        <dbReference type="EC" id="2.1.1.63"/>
    </reaction>
</comment>
<accession>A0A523B8T8</accession>
<reference evidence="8 9" key="1">
    <citation type="journal article" date="2019" name="Nat. Microbiol.">
        <title>Expanding anaerobic alkane metabolism in the domain of Archaea.</title>
        <authorList>
            <person name="Wang Y."/>
            <person name="Wegener G."/>
            <person name="Hou J."/>
            <person name="Wang F."/>
            <person name="Xiao X."/>
        </authorList>
    </citation>
    <scope>NUCLEOTIDE SEQUENCE [LARGE SCALE GENOMIC DNA]</scope>
    <source>
        <strain evidence="8">WYZ-LMO10</strain>
    </source>
</reference>
<keyword evidence="2 8" id="KW-0489">Methyltransferase</keyword>
<dbReference type="Proteomes" id="UP000315399">
    <property type="component" value="Unassembled WGS sequence"/>
</dbReference>
<evidence type="ECO:0000256" key="6">
    <source>
        <dbReference type="ARBA" id="ARBA00049348"/>
    </source>
</evidence>
<dbReference type="NCBIfam" id="TIGR00589">
    <property type="entry name" value="ogt"/>
    <property type="match status" value="1"/>
</dbReference>